<protein>
    <submittedName>
        <fullName evidence="2">Uncharacterized protein</fullName>
    </submittedName>
</protein>
<reference evidence="2 3" key="1">
    <citation type="submission" date="2015-06" db="EMBL/GenBank/DDBJ databases">
        <title>Draft genome of the ant-associated black yeast Phialophora attae CBS 131958.</title>
        <authorList>
            <person name="Moreno L.F."/>
            <person name="Stielow B.J."/>
            <person name="de Hoog S."/>
            <person name="Vicente V.A."/>
            <person name="Weiss V.A."/>
            <person name="de Vries M."/>
            <person name="Cruz L.M."/>
            <person name="Souza E.M."/>
        </authorList>
    </citation>
    <scope>NUCLEOTIDE SEQUENCE [LARGE SCALE GENOMIC DNA]</scope>
    <source>
        <strain evidence="2 3">CBS 131958</strain>
    </source>
</reference>
<gene>
    <name evidence="2" type="ORF">AB675_1007</name>
</gene>
<proteinExistence type="predicted"/>
<evidence type="ECO:0000313" key="2">
    <source>
        <dbReference type="EMBL" id="KPI38202.1"/>
    </source>
</evidence>
<accession>A0A0N1NY69</accession>
<feature type="compositionally biased region" description="Basic and acidic residues" evidence="1">
    <location>
        <begin position="289"/>
        <end position="305"/>
    </location>
</feature>
<comment type="caution">
    <text evidence="2">The sequence shown here is derived from an EMBL/GenBank/DDBJ whole genome shotgun (WGS) entry which is preliminary data.</text>
</comment>
<dbReference type="GeneID" id="28730693"/>
<name>A0A0N1NY69_9EURO</name>
<feature type="region of interest" description="Disordered" evidence="1">
    <location>
        <begin position="271"/>
        <end position="346"/>
    </location>
</feature>
<evidence type="ECO:0000256" key="1">
    <source>
        <dbReference type="SAM" id="MobiDB-lite"/>
    </source>
</evidence>
<dbReference type="VEuPathDB" id="FungiDB:AB675_1007"/>
<sequence length="346" mass="39669">MAPFITLRLRFPTSVKMEKRASLPALLEAVNAAQQQETATLAALLDAVNDAAKQLETQLVLANDPASSAHHPIRAKNSPIHAKDPYETEDEYSSKNEYSREEKHAAQALLDLPVDRRSRFPAQSLVDDYRHVLELRVPTPPQESAEGKWREIKQERPARLSGGMEVEVSTLSRTLSPQGSGFCGPQYPDNWLRYSTDHKYGVSIKEATVPPLGREYARREDTGKLIPPENVREVLKHGVPTAAWDIAQLELDDPWEKKDYWAQDAEKRLRAKQAKERRNGAKQLSGARVHVDEMHNREQETLGTKRERKRKKHFSSVDEDKENESPMKKLKRLWPKKLERWPPERQ</sequence>
<feature type="compositionally biased region" description="Basic and acidic residues" evidence="1">
    <location>
        <begin position="336"/>
        <end position="346"/>
    </location>
</feature>
<dbReference type="AlphaFoldDB" id="A0A0N1NY69"/>
<feature type="region of interest" description="Disordered" evidence="1">
    <location>
        <begin position="66"/>
        <end position="104"/>
    </location>
</feature>
<dbReference type="EMBL" id="LFJN01000020">
    <property type="protein sequence ID" value="KPI38202.1"/>
    <property type="molecule type" value="Genomic_DNA"/>
</dbReference>
<organism evidence="2 3">
    <name type="scientific">Cyphellophora attinorum</name>
    <dbReference type="NCBI Taxonomy" id="1664694"/>
    <lineage>
        <taxon>Eukaryota</taxon>
        <taxon>Fungi</taxon>
        <taxon>Dikarya</taxon>
        <taxon>Ascomycota</taxon>
        <taxon>Pezizomycotina</taxon>
        <taxon>Eurotiomycetes</taxon>
        <taxon>Chaetothyriomycetidae</taxon>
        <taxon>Chaetothyriales</taxon>
        <taxon>Cyphellophoraceae</taxon>
        <taxon>Cyphellophora</taxon>
    </lineage>
</organism>
<keyword evidence="3" id="KW-1185">Reference proteome</keyword>
<feature type="compositionally biased region" description="Basic and acidic residues" evidence="1">
    <location>
        <begin position="315"/>
        <end position="327"/>
    </location>
</feature>
<feature type="compositionally biased region" description="Basic and acidic residues" evidence="1">
    <location>
        <begin position="81"/>
        <end position="104"/>
    </location>
</feature>
<evidence type="ECO:0000313" key="3">
    <source>
        <dbReference type="Proteomes" id="UP000038010"/>
    </source>
</evidence>
<dbReference type="Proteomes" id="UP000038010">
    <property type="component" value="Unassembled WGS sequence"/>
</dbReference>
<dbReference type="RefSeq" id="XP_017998165.1">
    <property type="nucleotide sequence ID" value="XM_018138823.1"/>
</dbReference>